<name>A8A9A2_IGNH4</name>
<dbReference type="KEGG" id="iho:Igni_0321"/>
<dbReference type="Proteomes" id="UP000000262">
    <property type="component" value="Chromosome"/>
</dbReference>
<organism evidence="1 2">
    <name type="scientific">Ignicoccus hospitalis (strain KIN4/I / DSM 18386 / JCM 14125)</name>
    <dbReference type="NCBI Taxonomy" id="453591"/>
    <lineage>
        <taxon>Archaea</taxon>
        <taxon>Thermoproteota</taxon>
        <taxon>Thermoprotei</taxon>
        <taxon>Desulfurococcales</taxon>
        <taxon>Desulfurococcaceae</taxon>
        <taxon>Ignicoccus</taxon>
    </lineage>
</organism>
<evidence type="ECO:0000313" key="1">
    <source>
        <dbReference type="EMBL" id="ABU81504.1"/>
    </source>
</evidence>
<keyword evidence="2" id="KW-1185">Reference proteome</keyword>
<dbReference type="STRING" id="453591.Igni_0321"/>
<protein>
    <submittedName>
        <fullName evidence="1">Uncharacterized protein</fullName>
    </submittedName>
</protein>
<sequence length="407" mass="45693">MGARVLFRALKAGAGLPDSKLNVEQRDLHDCVLLPEVHKGVVLGFVKGKETFLMACGSSEVPTYFEARFRADVQVGSDEDLFSISLGALPGKRYCVTKLSELNLVVKLFESEKDKSEVEMVASLVKSMLAAAGGGGLGPAGLVFHARKILALFSELRGVYVNLRVETDKGSVNLDRFMYFKILDSEPRYTEIKVLSKLPLAPGEPVKLLVKNKSNETVVFQVWGDYKMAEDDLLYEAYLRPGEVRDVELELYEGSYLYLRDLYLRECPLAEYEKTGECSVVGSIPYFNALTLLELAKVKWFEGDSEVTESELGPGRYKVCVEPPPLVPDLDMHATVTLRVILDRKLLPDRTLAVERVTLTSLTDFKVCINFIIDEWSFTDEWSARGIKLELKGYGLKLKLDELPRRR</sequence>
<evidence type="ECO:0000313" key="2">
    <source>
        <dbReference type="Proteomes" id="UP000000262"/>
    </source>
</evidence>
<proteinExistence type="predicted"/>
<accession>A8A9A2</accession>
<reference evidence="1 2" key="1">
    <citation type="journal article" date="2008" name="Genome Biol.">
        <title>A genomic analysis of the archaeal system Ignicoccus hospitalis-Nanoarchaeum equitans.</title>
        <authorList>
            <person name="Podar M."/>
            <person name="Anderson I."/>
            <person name="Makarova K.S."/>
            <person name="Elkins J.G."/>
            <person name="Ivanova N."/>
            <person name="Wall M.A."/>
            <person name="Lykidis A."/>
            <person name="Mavromatis K."/>
            <person name="Sun H."/>
            <person name="Hudson M.E."/>
            <person name="Chen W."/>
            <person name="Deciu C."/>
            <person name="Hutchison D."/>
            <person name="Eads J.R."/>
            <person name="Anderson A."/>
            <person name="Fernandes F."/>
            <person name="Szeto E."/>
            <person name="Lapidus A."/>
            <person name="Kyrpides N.C."/>
            <person name="Saier M.H.Jr."/>
            <person name="Richardson P.M."/>
            <person name="Rachel R."/>
            <person name="Huber H."/>
            <person name="Eisen J.A."/>
            <person name="Koonin E.V."/>
            <person name="Keller M."/>
            <person name="Stetter K.O."/>
        </authorList>
    </citation>
    <scope>NUCLEOTIDE SEQUENCE [LARGE SCALE GENOMIC DNA]</scope>
    <source>
        <strain evidence="2">KIN4/I / DSM 18386 / JCM 14125</strain>
    </source>
</reference>
<dbReference type="HOGENOM" id="CLU_675458_0_0_2"/>
<gene>
    <name evidence="1" type="ordered locus">Igni_0321</name>
</gene>
<dbReference type="AlphaFoldDB" id="A8A9A2"/>
<dbReference type="EMBL" id="CP000816">
    <property type="protein sequence ID" value="ABU81504.1"/>
    <property type="molecule type" value="Genomic_DNA"/>
</dbReference>